<reference evidence="3 4" key="1">
    <citation type="submission" date="2018-12" db="EMBL/GenBank/DDBJ databases">
        <title>Genome sequence and assembly of Colletotrichum trifolii.</title>
        <authorList>
            <person name="Gan P."/>
            <person name="Shirasu K."/>
        </authorList>
    </citation>
    <scope>NUCLEOTIDE SEQUENCE [LARGE SCALE GENOMIC DNA]</scope>
    <source>
        <strain evidence="3 4">543-2</strain>
    </source>
</reference>
<dbReference type="InterPro" id="IPR018744">
    <property type="entry name" value="DUF2293"/>
</dbReference>
<dbReference type="STRING" id="5466.A0A4R8RN44"/>
<feature type="domain" description="DUF2293" evidence="2">
    <location>
        <begin position="130"/>
        <end position="218"/>
    </location>
</feature>
<evidence type="ECO:0000256" key="1">
    <source>
        <dbReference type="SAM" id="MobiDB-lite"/>
    </source>
</evidence>
<sequence>MTKSKHQTYFEFIENTDKKKPLLFEITGSNQPPPGMKFIPIGNPELTERCKEISREEGALVYIVTTAKKDASELSQQIRRSGHHIREYIVDRAMAELGHDTYHEPETIGPDQIEKIPHTQAEINKQADAALRELFPRIPNTDRQQIVDHAFQKGKVFNGELVVGLQQALTLSRRVQLAVLAHIRHNHTRYDDLLRETSWTNARRATEQLCLDILVKWRGDDENGRNQLDEILREVVVLSDDDSEDEEYGEEPDSDSSAVLTDRSARAARLPVATSAPVALHNRANSNRLSTTVPSRPGSPKPAAAAPGNTKKKLTRKQRKEARRHPERNFGRYEAARNAAWEKARMRQRQETGVQPSHDRTRPPSFLPPQSSDGYSPRDGPIGERTNPILVEDQSPRRKTVVLGPGETVRDRFGPNVEILSSPSGPQPETRGLFVCVRAVLRDTETAYKRRDF</sequence>
<dbReference type="EMBL" id="RYZW01000020">
    <property type="protein sequence ID" value="TDZ65950.1"/>
    <property type="molecule type" value="Genomic_DNA"/>
</dbReference>
<feature type="compositionally biased region" description="Basic residues" evidence="1">
    <location>
        <begin position="310"/>
        <end position="326"/>
    </location>
</feature>
<feature type="compositionally biased region" description="Polar residues" evidence="1">
    <location>
        <begin position="283"/>
        <end position="293"/>
    </location>
</feature>
<feature type="region of interest" description="Disordered" evidence="1">
    <location>
        <begin position="240"/>
        <end position="262"/>
    </location>
</feature>
<dbReference type="Pfam" id="PF10056">
    <property type="entry name" value="DUF2293"/>
    <property type="match status" value="1"/>
</dbReference>
<accession>A0A4R8RN44</accession>
<name>A0A4R8RN44_COLTR</name>
<feature type="region of interest" description="Disordered" evidence="1">
    <location>
        <begin position="274"/>
        <end position="387"/>
    </location>
</feature>
<gene>
    <name evidence="3" type="ORF">CTRI78_v003370</name>
</gene>
<feature type="compositionally biased region" description="Acidic residues" evidence="1">
    <location>
        <begin position="240"/>
        <end position="254"/>
    </location>
</feature>
<feature type="region of interest" description="Disordered" evidence="1">
    <location>
        <begin position="407"/>
        <end position="430"/>
    </location>
</feature>
<evidence type="ECO:0000313" key="3">
    <source>
        <dbReference type="EMBL" id="TDZ65950.1"/>
    </source>
</evidence>
<feature type="compositionally biased region" description="Basic and acidic residues" evidence="1">
    <location>
        <begin position="327"/>
        <end position="350"/>
    </location>
</feature>
<organism evidence="3 4">
    <name type="scientific">Colletotrichum trifolii</name>
    <dbReference type="NCBI Taxonomy" id="5466"/>
    <lineage>
        <taxon>Eukaryota</taxon>
        <taxon>Fungi</taxon>
        <taxon>Dikarya</taxon>
        <taxon>Ascomycota</taxon>
        <taxon>Pezizomycotina</taxon>
        <taxon>Sordariomycetes</taxon>
        <taxon>Hypocreomycetidae</taxon>
        <taxon>Glomerellales</taxon>
        <taxon>Glomerellaceae</taxon>
        <taxon>Colletotrichum</taxon>
        <taxon>Colletotrichum orbiculare species complex</taxon>
    </lineage>
</organism>
<evidence type="ECO:0000259" key="2">
    <source>
        <dbReference type="Pfam" id="PF10056"/>
    </source>
</evidence>
<feature type="compositionally biased region" description="Low complexity" evidence="1">
    <location>
        <begin position="294"/>
        <end position="308"/>
    </location>
</feature>
<dbReference type="PANTHER" id="PTHR38113:SF1">
    <property type="entry name" value="DUF2293 DOMAIN-CONTAINING PROTEIN"/>
    <property type="match status" value="1"/>
</dbReference>
<proteinExistence type="predicted"/>
<evidence type="ECO:0000313" key="4">
    <source>
        <dbReference type="Proteomes" id="UP000295703"/>
    </source>
</evidence>
<protein>
    <recommendedName>
        <fullName evidence="2">DUF2293 domain-containing protein</fullName>
    </recommendedName>
</protein>
<dbReference type="PANTHER" id="PTHR38113">
    <property type="match status" value="1"/>
</dbReference>
<comment type="caution">
    <text evidence="3">The sequence shown here is derived from an EMBL/GenBank/DDBJ whole genome shotgun (WGS) entry which is preliminary data.</text>
</comment>
<dbReference type="Proteomes" id="UP000295703">
    <property type="component" value="Unassembled WGS sequence"/>
</dbReference>
<dbReference type="AlphaFoldDB" id="A0A4R8RN44"/>
<keyword evidence="4" id="KW-1185">Reference proteome</keyword>